<name>A0ABR2JGG5_9EUKA</name>
<keyword evidence="2" id="KW-0677">Repeat</keyword>
<evidence type="ECO:0000256" key="1">
    <source>
        <dbReference type="ARBA" id="ARBA00022441"/>
    </source>
</evidence>
<feature type="region of interest" description="Disordered" evidence="3">
    <location>
        <begin position="1"/>
        <end position="29"/>
    </location>
</feature>
<dbReference type="PANTHER" id="PTHR46093:SF18">
    <property type="entry name" value="FIBRONECTIN TYPE-III DOMAIN-CONTAINING PROTEIN"/>
    <property type="match status" value="1"/>
</dbReference>
<evidence type="ECO:0000256" key="3">
    <source>
        <dbReference type="SAM" id="MobiDB-lite"/>
    </source>
</evidence>
<dbReference type="EMBL" id="JAPFFF010000012">
    <property type="protein sequence ID" value="KAK8876337.1"/>
    <property type="molecule type" value="Genomic_DNA"/>
</dbReference>
<evidence type="ECO:0000313" key="4">
    <source>
        <dbReference type="EMBL" id="KAK8876337.1"/>
    </source>
</evidence>
<gene>
    <name evidence="4" type="ORF">M9Y10_006535</name>
</gene>
<reference evidence="4 5" key="1">
    <citation type="submission" date="2024-04" db="EMBL/GenBank/DDBJ databases">
        <title>Tritrichomonas musculus Genome.</title>
        <authorList>
            <person name="Alves-Ferreira E."/>
            <person name="Grigg M."/>
            <person name="Lorenzi H."/>
            <person name="Galac M."/>
        </authorList>
    </citation>
    <scope>NUCLEOTIDE SEQUENCE [LARGE SCALE GENOMIC DNA]</scope>
    <source>
        <strain evidence="4 5">EAF2021</strain>
    </source>
</reference>
<organism evidence="4 5">
    <name type="scientific">Tritrichomonas musculus</name>
    <dbReference type="NCBI Taxonomy" id="1915356"/>
    <lineage>
        <taxon>Eukaryota</taxon>
        <taxon>Metamonada</taxon>
        <taxon>Parabasalia</taxon>
        <taxon>Tritrichomonadida</taxon>
        <taxon>Tritrichomonadidae</taxon>
        <taxon>Tritrichomonas</taxon>
    </lineage>
</organism>
<dbReference type="PANTHER" id="PTHR46093">
    <property type="entry name" value="ACYL-COA-BINDING DOMAIN-CONTAINING PROTEIN 5"/>
    <property type="match status" value="1"/>
</dbReference>
<protein>
    <recommendedName>
        <fullName evidence="6">Kelch motif family protein</fullName>
    </recommendedName>
</protein>
<dbReference type="Proteomes" id="UP001470230">
    <property type="component" value="Unassembled WGS sequence"/>
</dbReference>
<dbReference type="SUPFAM" id="SSF117281">
    <property type="entry name" value="Kelch motif"/>
    <property type="match status" value="1"/>
</dbReference>
<evidence type="ECO:0000256" key="2">
    <source>
        <dbReference type="ARBA" id="ARBA00022737"/>
    </source>
</evidence>
<accession>A0ABR2JGG5</accession>
<dbReference type="Pfam" id="PF24681">
    <property type="entry name" value="Kelch_KLHDC2_KLHL20_DRC7"/>
    <property type="match status" value="1"/>
</dbReference>
<comment type="caution">
    <text evidence="4">The sequence shown here is derived from an EMBL/GenBank/DDBJ whole genome shotgun (WGS) entry which is preliminary data.</text>
</comment>
<evidence type="ECO:0008006" key="6">
    <source>
        <dbReference type="Google" id="ProtNLM"/>
    </source>
</evidence>
<evidence type="ECO:0000313" key="5">
    <source>
        <dbReference type="Proteomes" id="UP001470230"/>
    </source>
</evidence>
<proteinExistence type="predicted"/>
<keyword evidence="5" id="KW-1185">Reference proteome</keyword>
<sequence length="404" mass="45141">MGNAISNDPDDSKYFSSSDDEEKEPPKTATKFVKMGTENEVHYLDTENVSLAESDENINLSQVLTNRAVDDGIWSIVLPPNKGPSPRTGHFFVYCSDYQTIFTGYGIKRSGKLLNDVWALSTVDFSWHKLRLTGDKISPRRGSSAIMMDNYIVIFGGCDETRHYTDLHTIDVTTGQTLIAETGGQVPPAQKGCAIGIYHRKLYIFGGSDGEETFDNLYILDFDTMNWSLIRCSIDIGESFAFAPTRHHIYCYGASKVQALTVIDMKKQTVYLQDLNCQPPPAGVQGAGMVRAGEYLFFFGGHIDKQFTKMYCGNIKKNQWFIFYVGPDGESTSMADGKVSKEGFFLLPDVSDFACAYVPENRQILAFFGHPHKSPVPVFVVSIGNALSKLNLREDMVSMLYFYD</sequence>
<dbReference type="Gene3D" id="2.120.10.80">
    <property type="entry name" value="Kelch-type beta propeller"/>
    <property type="match status" value="1"/>
</dbReference>
<dbReference type="InterPro" id="IPR015915">
    <property type="entry name" value="Kelch-typ_b-propeller"/>
</dbReference>
<keyword evidence="1" id="KW-0880">Kelch repeat</keyword>